<proteinExistence type="predicted"/>
<accession>J9F9L6</accession>
<name>J9F9L6_9ZZZZ</name>
<gene>
    <name evidence="1" type="ORF">EVA_20758</name>
</gene>
<dbReference type="EMBL" id="AMCI01008372">
    <property type="protein sequence ID" value="EJW91133.1"/>
    <property type="molecule type" value="Genomic_DNA"/>
</dbReference>
<evidence type="ECO:0000313" key="1">
    <source>
        <dbReference type="EMBL" id="EJW91133.1"/>
    </source>
</evidence>
<sequence>LNLNRVKIGGREIIVHIPIKEQKW</sequence>
<reference evidence="1" key="1">
    <citation type="journal article" date="2012" name="PLoS ONE">
        <title>Gene sets for utilization of primary and secondary nutrition supplies in the distal gut of endangered iberian lynx.</title>
        <authorList>
            <person name="Alcaide M."/>
            <person name="Messina E."/>
            <person name="Richter M."/>
            <person name="Bargiela R."/>
            <person name="Peplies J."/>
            <person name="Huws S.A."/>
            <person name="Newbold C.J."/>
            <person name="Golyshin P.N."/>
            <person name="Simon M.A."/>
            <person name="Lopez G."/>
            <person name="Yakimov M.M."/>
            <person name="Ferrer M."/>
        </authorList>
    </citation>
    <scope>NUCLEOTIDE SEQUENCE</scope>
</reference>
<dbReference type="AlphaFoldDB" id="J9F9L6"/>
<organism evidence="1">
    <name type="scientific">gut metagenome</name>
    <dbReference type="NCBI Taxonomy" id="749906"/>
    <lineage>
        <taxon>unclassified sequences</taxon>
        <taxon>metagenomes</taxon>
        <taxon>organismal metagenomes</taxon>
    </lineage>
</organism>
<feature type="non-terminal residue" evidence="1">
    <location>
        <position position="1"/>
    </location>
</feature>
<protein>
    <submittedName>
        <fullName evidence="1">Uncharacterized protein</fullName>
    </submittedName>
</protein>
<comment type="caution">
    <text evidence="1">The sequence shown here is derived from an EMBL/GenBank/DDBJ whole genome shotgun (WGS) entry which is preliminary data.</text>
</comment>